<gene>
    <name evidence="2" type="ORF">ELQ90_04170</name>
</gene>
<dbReference type="Proteomes" id="UP000288547">
    <property type="component" value="Unassembled WGS sequence"/>
</dbReference>
<accession>A0A444PZ33</accession>
<reference evidence="2 3" key="1">
    <citation type="submission" date="2018-12" db="EMBL/GenBank/DDBJ databases">
        <authorList>
            <person name="Li F."/>
        </authorList>
    </citation>
    <scope>NUCLEOTIDE SEQUENCE [LARGE SCALE GENOMIC DNA]</scope>
    <source>
        <strain evidence="2 3">11W25H-1</strain>
    </source>
</reference>
<dbReference type="PANTHER" id="PTHR43610:SF1">
    <property type="entry name" value="N-ACETYLTRANSFERASE DOMAIN-CONTAINING PROTEIN"/>
    <property type="match status" value="1"/>
</dbReference>
<name>A0A444PZ33_9MICO</name>
<sequence length="210" mass="22737">MNARLPEPQTLTGRSVVLSPLTRSDLPELHAAIAHPEVFAGGYGGGPAGLPEDLPAFLDFAEAYYPWTSGIPFLVSTVSTPENPRVVLGTTSLADLDVVNRGAHVGWTAYDPRVWATSVNVESKLLVLGLAFSHGFDRVKLQADARNARSRAAIAKLGAVFEGVLRHDRVRADGSWRDTAVYSILSEEWPDVRAALECRLAADTRPLPIR</sequence>
<dbReference type="SUPFAM" id="SSF55729">
    <property type="entry name" value="Acyl-CoA N-acyltransferases (Nat)"/>
    <property type="match status" value="1"/>
</dbReference>
<evidence type="ECO:0000313" key="3">
    <source>
        <dbReference type="Proteomes" id="UP000288547"/>
    </source>
</evidence>
<dbReference type="GO" id="GO:0016747">
    <property type="term" value="F:acyltransferase activity, transferring groups other than amino-acyl groups"/>
    <property type="evidence" value="ECO:0007669"/>
    <property type="project" value="InterPro"/>
</dbReference>
<keyword evidence="2" id="KW-0808">Transferase</keyword>
<dbReference type="AlphaFoldDB" id="A0A444PZ33"/>
<dbReference type="RefSeq" id="WP_128493969.1">
    <property type="nucleotide sequence ID" value="NZ_RZNB01000001.1"/>
</dbReference>
<keyword evidence="3" id="KW-1185">Reference proteome</keyword>
<dbReference type="InterPro" id="IPR000182">
    <property type="entry name" value="GNAT_dom"/>
</dbReference>
<comment type="caution">
    <text evidence="2">The sequence shown here is derived from an EMBL/GenBank/DDBJ whole genome shotgun (WGS) entry which is preliminary data.</text>
</comment>
<dbReference type="EMBL" id="RZNB01000001">
    <property type="protein sequence ID" value="RWZ53126.1"/>
    <property type="molecule type" value="Genomic_DNA"/>
</dbReference>
<proteinExistence type="predicted"/>
<organism evidence="2 3">
    <name type="scientific">Labedella phragmitis</name>
    <dbReference type="NCBI Taxonomy" id="2498849"/>
    <lineage>
        <taxon>Bacteria</taxon>
        <taxon>Bacillati</taxon>
        <taxon>Actinomycetota</taxon>
        <taxon>Actinomycetes</taxon>
        <taxon>Micrococcales</taxon>
        <taxon>Microbacteriaceae</taxon>
        <taxon>Labedella</taxon>
    </lineage>
</organism>
<evidence type="ECO:0000259" key="1">
    <source>
        <dbReference type="Pfam" id="PF13302"/>
    </source>
</evidence>
<dbReference type="PANTHER" id="PTHR43610">
    <property type="entry name" value="BLL6696 PROTEIN"/>
    <property type="match status" value="1"/>
</dbReference>
<evidence type="ECO:0000313" key="2">
    <source>
        <dbReference type="EMBL" id="RWZ53126.1"/>
    </source>
</evidence>
<dbReference type="Gene3D" id="3.40.630.30">
    <property type="match status" value="1"/>
</dbReference>
<dbReference type="Pfam" id="PF13302">
    <property type="entry name" value="Acetyltransf_3"/>
    <property type="match status" value="1"/>
</dbReference>
<protein>
    <submittedName>
        <fullName evidence="2">N-acetyltransferase</fullName>
    </submittedName>
</protein>
<dbReference type="InterPro" id="IPR016181">
    <property type="entry name" value="Acyl_CoA_acyltransferase"/>
</dbReference>
<dbReference type="OrthoDB" id="9795199at2"/>
<feature type="domain" description="N-acetyltransferase" evidence="1">
    <location>
        <begin position="16"/>
        <end position="159"/>
    </location>
</feature>